<dbReference type="Proteomes" id="UP001500466">
    <property type="component" value="Unassembled WGS sequence"/>
</dbReference>
<dbReference type="PROSITE" id="PS00101">
    <property type="entry name" value="HEXAPEP_TRANSFERASES"/>
    <property type="match status" value="1"/>
</dbReference>
<evidence type="ECO:0000256" key="2">
    <source>
        <dbReference type="ARBA" id="ARBA00022679"/>
    </source>
</evidence>
<reference evidence="5" key="1">
    <citation type="journal article" date="2019" name="Int. J. Syst. Evol. Microbiol.">
        <title>The Global Catalogue of Microorganisms (GCM) 10K type strain sequencing project: providing services to taxonomists for standard genome sequencing and annotation.</title>
        <authorList>
            <consortium name="The Broad Institute Genomics Platform"/>
            <consortium name="The Broad Institute Genome Sequencing Center for Infectious Disease"/>
            <person name="Wu L."/>
            <person name="Ma J."/>
        </authorList>
    </citation>
    <scope>NUCLEOTIDE SEQUENCE [LARGE SCALE GENOMIC DNA]</scope>
    <source>
        <strain evidence="5">JCM 17986</strain>
    </source>
</reference>
<keyword evidence="5" id="KW-1185">Reference proteome</keyword>
<accession>A0ABP9HWB7</accession>
<keyword evidence="2" id="KW-0808">Transferase</keyword>
<dbReference type="InterPro" id="IPR001451">
    <property type="entry name" value="Hexapep"/>
</dbReference>
<dbReference type="GO" id="GO:0016746">
    <property type="term" value="F:acyltransferase activity"/>
    <property type="evidence" value="ECO:0007669"/>
    <property type="project" value="UniProtKB-KW"/>
</dbReference>
<dbReference type="Pfam" id="PF00132">
    <property type="entry name" value="Hexapep"/>
    <property type="match status" value="1"/>
</dbReference>
<protein>
    <submittedName>
        <fullName evidence="4">Acyltransferase</fullName>
    </submittedName>
</protein>
<dbReference type="CDD" id="cd04647">
    <property type="entry name" value="LbH_MAT_like"/>
    <property type="match status" value="1"/>
</dbReference>
<dbReference type="EMBL" id="BAABHS010000022">
    <property type="protein sequence ID" value="GAA4980007.1"/>
    <property type="molecule type" value="Genomic_DNA"/>
</dbReference>
<dbReference type="PANTHER" id="PTHR23416:SF23">
    <property type="entry name" value="ACETYLTRANSFERASE C18B11.09C-RELATED"/>
    <property type="match status" value="1"/>
</dbReference>
<dbReference type="SUPFAM" id="SSF51161">
    <property type="entry name" value="Trimeric LpxA-like enzymes"/>
    <property type="match status" value="1"/>
</dbReference>
<evidence type="ECO:0000313" key="4">
    <source>
        <dbReference type="EMBL" id="GAA4980007.1"/>
    </source>
</evidence>
<dbReference type="InterPro" id="IPR018357">
    <property type="entry name" value="Hexapep_transf_CS"/>
</dbReference>
<comment type="caution">
    <text evidence="4">The sequence shown here is derived from an EMBL/GenBank/DDBJ whole genome shotgun (WGS) entry which is preliminary data.</text>
</comment>
<name>A0ABP9HWB7_9ACTN</name>
<sequence>MNLTHRPLRWQGRGVTFVPPAAARYGAIASVSAMSIAHALRARGRRALSKAVHRVWQAVQKAGAVTPETPGLLDFAALGPKSKLMFPTGTIFGERNIRIGADCGIGDHVSLSAGLAPGHDLGSRPIVTIGDRCTIGRGSHIVGHHSISIGDDVWTGPYVYITDQNHSYADPDRPIGLQWPVNDAVVIGDGSWLGAGAIVLPGAKLGRNVVVAAGSVVRGTIPDHSVIAGVPAKIVRRYDPATGWDPPLRSVPVEIPEGMTHEQLVALIDEMESRAAD</sequence>
<dbReference type="Gene3D" id="2.160.10.10">
    <property type="entry name" value="Hexapeptide repeat proteins"/>
    <property type="match status" value="1"/>
</dbReference>
<organism evidence="4 5">
    <name type="scientific">Yinghuangia aomiensis</name>
    <dbReference type="NCBI Taxonomy" id="676205"/>
    <lineage>
        <taxon>Bacteria</taxon>
        <taxon>Bacillati</taxon>
        <taxon>Actinomycetota</taxon>
        <taxon>Actinomycetes</taxon>
        <taxon>Kitasatosporales</taxon>
        <taxon>Streptomycetaceae</taxon>
        <taxon>Yinghuangia</taxon>
    </lineage>
</organism>
<gene>
    <name evidence="4" type="ORF">GCM10023205_56100</name>
</gene>
<dbReference type="InterPro" id="IPR051159">
    <property type="entry name" value="Hexapeptide_acetyltransf"/>
</dbReference>
<keyword evidence="3" id="KW-0677">Repeat</keyword>
<dbReference type="InterPro" id="IPR011004">
    <property type="entry name" value="Trimer_LpxA-like_sf"/>
</dbReference>
<keyword evidence="4" id="KW-0012">Acyltransferase</keyword>
<evidence type="ECO:0000256" key="3">
    <source>
        <dbReference type="ARBA" id="ARBA00022737"/>
    </source>
</evidence>
<evidence type="ECO:0000256" key="1">
    <source>
        <dbReference type="ARBA" id="ARBA00007274"/>
    </source>
</evidence>
<dbReference type="Pfam" id="PF14602">
    <property type="entry name" value="Hexapep_2"/>
    <property type="match status" value="1"/>
</dbReference>
<comment type="similarity">
    <text evidence="1">Belongs to the transferase hexapeptide repeat family.</text>
</comment>
<dbReference type="PANTHER" id="PTHR23416">
    <property type="entry name" value="SIALIC ACID SYNTHASE-RELATED"/>
    <property type="match status" value="1"/>
</dbReference>
<evidence type="ECO:0000313" key="5">
    <source>
        <dbReference type="Proteomes" id="UP001500466"/>
    </source>
</evidence>
<proteinExistence type="inferred from homology"/>